<comment type="caution">
    <text evidence="1">The sequence shown here is derived from an EMBL/GenBank/DDBJ whole genome shotgun (WGS) entry which is preliminary data.</text>
</comment>
<accession>A0ABQ8SCK5</accession>
<dbReference type="Proteomes" id="UP001148838">
    <property type="component" value="Unassembled WGS sequence"/>
</dbReference>
<evidence type="ECO:0000313" key="1">
    <source>
        <dbReference type="EMBL" id="KAJ4431774.1"/>
    </source>
</evidence>
<evidence type="ECO:0000313" key="2">
    <source>
        <dbReference type="Proteomes" id="UP001148838"/>
    </source>
</evidence>
<organism evidence="1 2">
    <name type="scientific">Periplaneta americana</name>
    <name type="common">American cockroach</name>
    <name type="synonym">Blatta americana</name>
    <dbReference type="NCBI Taxonomy" id="6978"/>
    <lineage>
        <taxon>Eukaryota</taxon>
        <taxon>Metazoa</taxon>
        <taxon>Ecdysozoa</taxon>
        <taxon>Arthropoda</taxon>
        <taxon>Hexapoda</taxon>
        <taxon>Insecta</taxon>
        <taxon>Pterygota</taxon>
        <taxon>Neoptera</taxon>
        <taxon>Polyneoptera</taxon>
        <taxon>Dictyoptera</taxon>
        <taxon>Blattodea</taxon>
        <taxon>Blattoidea</taxon>
        <taxon>Blattidae</taxon>
        <taxon>Blattinae</taxon>
        <taxon>Periplaneta</taxon>
    </lineage>
</organism>
<sequence>MQRAKSCRTIAYKERRGTNCPQSIARLIALPRLWNSLPASIRDCRNKLEIKRKLTRHLVRIFAATGMIPIKSEINMGRLFLNTLRKLDIVLLSHCHGRDESKGWFTINRKRESERKRKRFFDSKLDDKSFSVG</sequence>
<keyword evidence="2" id="KW-1185">Reference proteome</keyword>
<proteinExistence type="predicted"/>
<gene>
    <name evidence="1" type="ORF">ANN_20379</name>
</gene>
<protein>
    <submittedName>
        <fullName evidence="1">Uncharacterized protein</fullName>
    </submittedName>
</protein>
<name>A0ABQ8SCK5_PERAM</name>
<dbReference type="EMBL" id="JAJSOF020000029">
    <property type="protein sequence ID" value="KAJ4431774.1"/>
    <property type="molecule type" value="Genomic_DNA"/>
</dbReference>
<reference evidence="1 2" key="1">
    <citation type="journal article" date="2022" name="Allergy">
        <title>Genome assembly and annotation of Periplaneta americana reveal a comprehensive cockroach allergen profile.</title>
        <authorList>
            <person name="Wang L."/>
            <person name="Xiong Q."/>
            <person name="Saelim N."/>
            <person name="Wang L."/>
            <person name="Nong W."/>
            <person name="Wan A.T."/>
            <person name="Shi M."/>
            <person name="Liu X."/>
            <person name="Cao Q."/>
            <person name="Hui J.H.L."/>
            <person name="Sookrung N."/>
            <person name="Leung T.F."/>
            <person name="Tungtrongchitr A."/>
            <person name="Tsui S.K.W."/>
        </authorList>
    </citation>
    <scope>NUCLEOTIDE SEQUENCE [LARGE SCALE GENOMIC DNA]</scope>
    <source>
        <strain evidence="1">PWHHKU_190912</strain>
    </source>
</reference>